<evidence type="ECO:0000313" key="2">
    <source>
        <dbReference type="Proteomes" id="UP000181962"/>
    </source>
</evidence>
<name>A0A1L3F6Q8_BRAJP</name>
<dbReference type="AlphaFoldDB" id="A0A1L3F6Q8"/>
<dbReference type="EMBL" id="CP017637">
    <property type="protein sequence ID" value="APG08912.1"/>
    <property type="molecule type" value="Genomic_DNA"/>
</dbReference>
<protein>
    <submittedName>
        <fullName evidence="1">Uncharacterized protein</fullName>
    </submittedName>
</protein>
<evidence type="ECO:0000313" key="1">
    <source>
        <dbReference type="EMBL" id="APG08912.1"/>
    </source>
</evidence>
<accession>A0A1L3F6Q8</accession>
<proteinExistence type="predicted"/>
<gene>
    <name evidence="1" type="ORF">BKD09_11280</name>
</gene>
<reference evidence="1 2" key="1">
    <citation type="submission" date="2016-11" db="EMBL/GenBank/DDBJ databases">
        <title>Complete Genome Sequence of Bradyrhizobium sp. strain J5, an isolated from soybean nodule in Hokkaido.</title>
        <authorList>
            <person name="Kanehara K."/>
        </authorList>
    </citation>
    <scope>NUCLEOTIDE SEQUENCE [LARGE SCALE GENOMIC DNA]</scope>
    <source>
        <strain evidence="1 2">J5</strain>
    </source>
</reference>
<sequence length="121" mass="13472">MLRAERYSPSWAERLNGRFLAPAWILSDSAKLDLFSKTLYTKHCKHALKSLGHGAPREIEATTMRSTGAGYAICATLSYVRDFAFAHGCLDLIRKNREMAGSRDEYALSLWTAMPSGFVPA</sequence>
<organism evidence="1 2">
    <name type="scientific">Bradyrhizobium japonicum</name>
    <dbReference type="NCBI Taxonomy" id="375"/>
    <lineage>
        <taxon>Bacteria</taxon>
        <taxon>Pseudomonadati</taxon>
        <taxon>Pseudomonadota</taxon>
        <taxon>Alphaproteobacteria</taxon>
        <taxon>Hyphomicrobiales</taxon>
        <taxon>Nitrobacteraceae</taxon>
        <taxon>Bradyrhizobium</taxon>
    </lineage>
</organism>
<dbReference type="Proteomes" id="UP000181962">
    <property type="component" value="Chromosome"/>
</dbReference>